<keyword evidence="5 12" id="KW-0067">ATP-binding</keyword>
<dbReference type="InterPro" id="IPR013986">
    <property type="entry name" value="DExx_box_DNA_helicase_dom_sf"/>
</dbReference>
<evidence type="ECO:0000256" key="9">
    <source>
        <dbReference type="ARBA" id="ARBA00034808"/>
    </source>
</evidence>
<dbReference type="Gene3D" id="3.40.50.300">
    <property type="entry name" value="P-loop containing nucleotide triphosphate hydrolases"/>
    <property type="match status" value="2"/>
</dbReference>
<evidence type="ECO:0000259" key="13">
    <source>
        <dbReference type="PROSITE" id="PS51198"/>
    </source>
</evidence>
<keyword evidence="2 12" id="KW-0547">Nucleotide-binding</keyword>
<evidence type="ECO:0000256" key="10">
    <source>
        <dbReference type="ARBA" id="ARBA00034923"/>
    </source>
</evidence>
<geneLocation type="plasmid" evidence="16">
    <name>pap1447-1 sequence</name>
</geneLocation>
<dbReference type="InterPro" id="IPR014016">
    <property type="entry name" value="UvrD-like_ATP-bd"/>
</dbReference>
<evidence type="ECO:0000256" key="12">
    <source>
        <dbReference type="PROSITE-ProRule" id="PRU00560"/>
    </source>
</evidence>
<dbReference type="EMBL" id="CP021525">
    <property type="protein sequence ID" value="ARW11941.1"/>
    <property type="molecule type" value="Genomic_DNA"/>
</dbReference>
<dbReference type="EC" id="5.6.2.4" evidence="9"/>
<dbReference type="PROSITE" id="PS51198">
    <property type="entry name" value="UVRD_HELICASE_ATP_BIND"/>
    <property type="match status" value="1"/>
</dbReference>
<dbReference type="Pfam" id="PF00580">
    <property type="entry name" value="UvrD-helicase"/>
    <property type="match status" value="1"/>
</dbReference>
<evidence type="ECO:0000256" key="2">
    <source>
        <dbReference type="ARBA" id="ARBA00022741"/>
    </source>
</evidence>
<dbReference type="GO" id="GO:0003677">
    <property type="term" value="F:DNA binding"/>
    <property type="evidence" value="ECO:0007669"/>
    <property type="project" value="UniProtKB-KW"/>
</dbReference>
<dbReference type="GO" id="GO:0005524">
    <property type="term" value="F:ATP binding"/>
    <property type="evidence" value="ECO:0007669"/>
    <property type="project" value="UniProtKB-UniRule"/>
</dbReference>
<dbReference type="InterPro" id="IPR027417">
    <property type="entry name" value="P-loop_NTPase"/>
</dbReference>
<dbReference type="Proteomes" id="UP000195633">
    <property type="component" value="Plasmid pAP1447-1"/>
</dbReference>
<comment type="catalytic activity">
    <reaction evidence="8">
        <text>Couples ATP hydrolysis with the unwinding of duplex DNA by translocating in the 3'-5' direction.</text>
        <dbReference type="EC" id="5.6.2.4"/>
    </reaction>
</comment>
<dbReference type="PANTHER" id="PTHR11070:SF2">
    <property type="entry name" value="ATP-DEPENDENT DNA HELICASE SRS2"/>
    <property type="match status" value="1"/>
</dbReference>
<dbReference type="AlphaFoldDB" id="A0A1Y0V1I6"/>
<feature type="domain" description="UvrD-like helicase ATP-binding" evidence="13">
    <location>
        <begin position="15"/>
        <end position="318"/>
    </location>
</feature>
<reference evidence="15 16" key="1">
    <citation type="submission" date="2017-05" db="EMBL/GenBank/DDBJ databases">
        <title>Genome sequence of Acetobacter pasteurianus subsp. ascendens strain SRCM101447.</title>
        <authorList>
            <person name="Cho S.H."/>
        </authorList>
    </citation>
    <scope>NUCLEOTIDE SEQUENCE [LARGE SCALE GENOMIC DNA]</scope>
    <source>
        <strain evidence="15 16">SRCM101447</strain>
        <plasmid evidence="16">Plasmid pap1447-1 sequence</plasmid>
    </source>
</reference>
<dbReference type="Gene3D" id="1.10.10.160">
    <property type="match status" value="1"/>
</dbReference>
<evidence type="ECO:0000259" key="14">
    <source>
        <dbReference type="PROSITE" id="PS51217"/>
    </source>
</evidence>
<protein>
    <recommendedName>
        <fullName evidence="9">DNA 3'-5' helicase</fullName>
        <ecNumber evidence="9">5.6.2.4</ecNumber>
    </recommendedName>
    <alternativeName>
        <fullName evidence="10">DNA 3'-5' helicase II</fullName>
    </alternativeName>
</protein>
<name>A0A1Y0V1I6_9PROT</name>
<dbReference type="Pfam" id="PF13361">
    <property type="entry name" value="UvrD_C"/>
    <property type="match status" value="1"/>
</dbReference>
<dbReference type="GO" id="GO:0043138">
    <property type="term" value="F:3'-5' DNA helicase activity"/>
    <property type="evidence" value="ECO:0007669"/>
    <property type="project" value="UniProtKB-EC"/>
</dbReference>
<dbReference type="Gene3D" id="1.10.486.10">
    <property type="entry name" value="PCRA, domain 4"/>
    <property type="match status" value="1"/>
</dbReference>
<dbReference type="InterPro" id="IPR014017">
    <property type="entry name" value="DNA_helicase_UvrD-like_C"/>
</dbReference>
<dbReference type="PROSITE" id="PS51217">
    <property type="entry name" value="UVRD_HELICASE_CTER"/>
    <property type="match status" value="1"/>
</dbReference>
<evidence type="ECO:0000256" key="8">
    <source>
        <dbReference type="ARBA" id="ARBA00034617"/>
    </source>
</evidence>
<keyword evidence="7" id="KW-0413">Isomerase</keyword>
<evidence type="ECO:0000313" key="15">
    <source>
        <dbReference type="EMBL" id="ARW11941.1"/>
    </source>
</evidence>
<evidence type="ECO:0000256" key="5">
    <source>
        <dbReference type="ARBA" id="ARBA00022840"/>
    </source>
</evidence>
<evidence type="ECO:0000256" key="11">
    <source>
        <dbReference type="ARBA" id="ARBA00048988"/>
    </source>
</evidence>
<keyword evidence="4 12" id="KW-0347">Helicase</keyword>
<keyword evidence="6" id="KW-0238">DNA-binding</keyword>
<dbReference type="RefSeq" id="WP_087636546.1">
    <property type="nucleotide sequence ID" value="NZ_CP021525.1"/>
</dbReference>
<feature type="domain" description="UvrD-like helicase C-terminal" evidence="14">
    <location>
        <begin position="319"/>
        <end position="584"/>
    </location>
</feature>
<keyword evidence="3 12" id="KW-0378">Hydrolase</keyword>
<evidence type="ECO:0000313" key="16">
    <source>
        <dbReference type="Proteomes" id="UP000195633"/>
    </source>
</evidence>
<evidence type="ECO:0000256" key="3">
    <source>
        <dbReference type="ARBA" id="ARBA00022801"/>
    </source>
</evidence>
<evidence type="ECO:0000256" key="6">
    <source>
        <dbReference type="ARBA" id="ARBA00023125"/>
    </source>
</evidence>
<dbReference type="CDD" id="cd17932">
    <property type="entry name" value="DEXQc_UvrD"/>
    <property type="match status" value="1"/>
</dbReference>
<comment type="catalytic activity">
    <reaction evidence="11">
        <text>ATP + H2O = ADP + phosphate + H(+)</text>
        <dbReference type="Rhea" id="RHEA:13065"/>
        <dbReference type="ChEBI" id="CHEBI:15377"/>
        <dbReference type="ChEBI" id="CHEBI:15378"/>
        <dbReference type="ChEBI" id="CHEBI:30616"/>
        <dbReference type="ChEBI" id="CHEBI:43474"/>
        <dbReference type="ChEBI" id="CHEBI:456216"/>
        <dbReference type="EC" id="5.6.2.4"/>
    </reaction>
</comment>
<gene>
    <name evidence="15" type="ORF">S101447_02904</name>
</gene>
<evidence type="ECO:0000256" key="7">
    <source>
        <dbReference type="ARBA" id="ARBA00023235"/>
    </source>
</evidence>
<accession>A0A1Y0V1I6</accession>
<keyword evidence="15" id="KW-0614">Plasmid</keyword>
<sequence length="685" mass="76218">MSAALSIPPRLAPVLEDLTAAQRAASLALGRLLVLAGAGTGKTKTLTAGVATRIELYGMEPSRILCVTFTNKAAREMRERITRACGEGMAPSWLGTFHALCARQLRAEPDIAHLRPGFDIRDADDALAIVSRLIKSVPVEQLPRPMEGEPGDARQIAKMAERISRLKEELVTPEMTGHHVEAMIARAHAQKRFVDDAGWRFVVGLYARYQSLLREQNAADFGDLLMWPTLTMLQNETYRYRWSRRFTAVMADEFQDVNRAQFLWLKMISEVSGELFAVGDDSQSIYSWRGAKVGFIRGFSQEFPGAKTFKLEENFRSTAHILDASNAIIAQDPSRIPKTLSTRKGAGKPIEVLQFSYMSEEAGAIAAEIGRRAAAGCPWHDIAVIYRQNRLSRAIEEALIQARVPYEIVGDVGFYQRVAVKDALALVSLAARPDDRQSDEAFRRVANRPARGLGAKGLGAIELTAREKEVSLLAAVRHTRLSQKASVSLAAFERAVREIGGRNDLSVGEKMRLLLEDTGYYDMLRADESDEAATQMENLAELAAVADRYRKVDHLMEHAALASGAPGEKGKERVQLLTMHRAKGLEFRHVFLPAWEDSLFPGSNARNLDEERRLAYVALTRAMEQATITCCDYRQGTSSIPSRFLDDIPADNRIRHWNWQDGRGSLSSNRPTWEQTQRALNALGI</sequence>
<dbReference type="GO" id="GO:0000725">
    <property type="term" value="P:recombinational repair"/>
    <property type="evidence" value="ECO:0007669"/>
    <property type="project" value="TreeGrafter"/>
</dbReference>
<feature type="binding site" evidence="12">
    <location>
        <begin position="36"/>
        <end position="43"/>
    </location>
    <ligand>
        <name>ATP</name>
        <dbReference type="ChEBI" id="CHEBI:30616"/>
    </ligand>
</feature>
<comment type="similarity">
    <text evidence="1">Belongs to the helicase family. UvrD subfamily.</text>
</comment>
<proteinExistence type="inferred from homology"/>
<dbReference type="InterPro" id="IPR000212">
    <property type="entry name" value="DNA_helicase_UvrD/REP"/>
</dbReference>
<evidence type="ECO:0000256" key="4">
    <source>
        <dbReference type="ARBA" id="ARBA00022806"/>
    </source>
</evidence>
<evidence type="ECO:0000256" key="1">
    <source>
        <dbReference type="ARBA" id="ARBA00009922"/>
    </source>
</evidence>
<dbReference type="PANTHER" id="PTHR11070">
    <property type="entry name" value="UVRD / RECB / PCRA DNA HELICASE FAMILY MEMBER"/>
    <property type="match status" value="1"/>
</dbReference>
<dbReference type="GO" id="GO:0016887">
    <property type="term" value="F:ATP hydrolysis activity"/>
    <property type="evidence" value="ECO:0007669"/>
    <property type="project" value="RHEA"/>
</dbReference>
<dbReference type="SUPFAM" id="SSF52540">
    <property type="entry name" value="P-loop containing nucleoside triphosphate hydrolases"/>
    <property type="match status" value="1"/>
</dbReference>
<organism evidence="15 16">
    <name type="scientific">Acetobacter ascendens</name>
    <dbReference type="NCBI Taxonomy" id="481146"/>
    <lineage>
        <taxon>Bacteria</taxon>
        <taxon>Pseudomonadati</taxon>
        <taxon>Pseudomonadota</taxon>
        <taxon>Alphaproteobacteria</taxon>
        <taxon>Acetobacterales</taxon>
        <taxon>Acetobacteraceae</taxon>
        <taxon>Acetobacter</taxon>
    </lineage>
</organism>